<dbReference type="InterPro" id="IPR008927">
    <property type="entry name" value="6-PGluconate_DH-like_C_sf"/>
</dbReference>
<dbReference type="Gene3D" id="3.40.50.720">
    <property type="entry name" value="NAD(P)-binding Rossmann-like Domain"/>
    <property type="match status" value="1"/>
</dbReference>
<evidence type="ECO:0000259" key="1">
    <source>
        <dbReference type="Pfam" id="PF10728"/>
    </source>
</evidence>
<dbReference type="EMBL" id="CP003156">
    <property type="protein sequence ID" value="AEV31207.1"/>
    <property type="molecule type" value="Genomic_DNA"/>
</dbReference>
<dbReference type="Pfam" id="PF10728">
    <property type="entry name" value="DUF2520"/>
    <property type="match status" value="1"/>
</dbReference>
<organism evidence="2 3">
    <name type="scientific">Owenweeksia hongkongensis (strain DSM 17368 / CIP 108786 / JCM 12287 / NRRL B-23963 / UST20020801)</name>
    <dbReference type="NCBI Taxonomy" id="926562"/>
    <lineage>
        <taxon>Bacteria</taxon>
        <taxon>Pseudomonadati</taxon>
        <taxon>Bacteroidota</taxon>
        <taxon>Flavobacteriia</taxon>
        <taxon>Flavobacteriales</taxon>
        <taxon>Owenweeksiaceae</taxon>
        <taxon>Owenweeksia</taxon>
    </lineage>
</organism>
<dbReference type="OrthoDB" id="9810755at2"/>
<evidence type="ECO:0000313" key="3">
    <source>
        <dbReference type="Proteomes" id="UP000005631"/>
    </source>
</evidence>
<dbReference type="KEGG" id="oho:Oweho_0185"/>
<feature type="domain" description="DUF2520" evidence="1">
    <location>
        <begin position="117"/>
        <end position="241"/>
    </location>
</feature>
<dbReference type="PANTHER" id="PTHR40459:SF1">
    <property type="entry name" value="CONSERVED HYPOTHETICAL ALANINE AND LEUCINE RICH PROTEIN"/>
    <property type="match status" value="1"/>
</dbReference>
<dbReference type="SUPFAM" id="SSF48179">
    <property type="entry name" value="6-phosphogluconate dehydrogenase C-terminal domain-like"/>
    <property type="match status" value="1"/>
</dbReference>
<accession>G8R6R4</accession>
<dbReference type="HOGENOM" id="CLU_055635_1_1_10"/>
<sequence>MKIIHKIGIIGTGNVGSYLHSVFVAHGFAAKLFGRKLNPHALEEVYQNSGEFDLILLCVNDEAIAEVSSQIEPSNTIVAHVSGATPLSAIAKKHTNRGVFYPLMSLKGHSEIDASTIPFCLEANNETTLDALKKVIDFMGAKWNLVNSEERTHLHLAAVLAHNFSNHLHYQAQEVMNNAGLDFRILLPLLENALQSLQHTSAKDMQTGPAIRHDESTINRHLDLLQDNTTIDIYKLLTKSIQDTYDKKL</sequence>
<proteinExistence type="predicted"/>
<dbReference type="SUPFAM" id="SSF51735">
    <property type="entry name" value="NAD(P)-binding Rossmann-fold domains"/>
    <property type="match status" value="1"/>
</dbReference>
<dbReference type="STRING" id="926562.Oweho_0185"/>
<evidence type="ECO:0000313" key="2">
    <source>
        <dbReference type="EMBL" id="AEV31207.1"/>
    </source>
</evidence>
<dbReference type="Gene3D" id="1.10.1040.20">
    <property type="entry name" value="ProC-like, C-terminal domain"/>
    <property type="match status" value="1"/>
</dbReference>
<name>G8R6R4_OWEHD</name>
<dbReference type="RefSeq" id="WP_014200568.1">
    <property type="nucleotide sequence ID" value="NC_016599.1"/>
</dbReference>
<dbReference type="PANTHER" id="PTHR40459">
    <property type="entry name" value="CONSERVED HYPOTHETICAL ALANINE AND LEUCINE RICH PROTEIN"/>
    <property type="match status" value="1"/>
</dbReference>
<dbReference type="eggNOG" id="COG5495">
    <property type="taxonomic scope" value="Bacteria"/>
</dbReference>
<protein>
    <recommendedName>
        <fullName evidence="1">DUF2520 domain-containing protein</fullName>
    </recommendedName>
</protein>
<dbReference type="InterPro" id="IPR037108">
    <property type="entry name" value="TM1727-like_C_sf"/>
</dbReference>
<reference evidence="2 3" key="1">
    <citation type="journal article" date="2012" name="Stand. Genomic Sci.">
        <title>Genome sequence of the orange-pigmented seawater bacterium Owenweeksia hongkongensis type strain (UST20020801(T)).</title>
        <authorList>
            <person name="Riedel T."/>
            <person name="Held B."/>
            <person name="Nolan M."/>
            <person name="Lucas S."/>
            <person name="Lapidus A."/>
            <person name="Tice H."/>
            <person name="Del Rio T.G."/>
            <person name="Cheng J.F."/>
            <person name="Han C."/>
            <person name="Tapia R."/>
            <person name="Goodwin L.A."/>
            <person name="Pitluck S."/>
            <person name="Liolios K."/>
            <person name="Mavromatis K."/>
            <person name="Pagani I."/>
            <person name="Ivanova N."/>
            <person name="Mikhailova N."/>
            <person name="Pati A."/>
            <person name="Chen A."/>
            <person name="Palaniappan K."/>
            <person name="Rohde M."/>
            <person name="Tindall B.J."/>
            <person name="Detter J.C."/>
            <person name="Goker M."/>
            <person name="Woyke T."/>
            <person name="Bristow J."/>
            <person name="Eisen J.A."/>
            <person name="Markowitz V."/>
            <person name="Hugenholtz P."/>
            <person name="Klenk H.P."/>
            <person name="Kyrpides N.C."/>
        </authorList>
    </citation>
    <scope>NUCLEOTIDE SEQUENCE</scope>
    <source>
        <strain evidence="3">DSM 17368 / JCM 12287 / NRRL B-23963</strain>
    </source>
</reference>
<dbReference type="AlphaFoldDB" id="G8R6R4"/>
<dbReference type="InterPro" id="IPR036291">
    <property type="entry name" value="NAD(P)-bd_dom_sf"/>
</dbReference>
<dbReference type="Proteomes" id="UP000005631">
    <property type="component" value="Chromosome"/>
</dbReference>
<dbReference type="InterPro" id="IPR018931">
    <property type="entry name" value="DUF2520"/>
</dbReference>
<keyword evidence="3" id="KW-1185">Reference proteome</keyword>
<gene>
    <name evidence="2" type="ordered locus">Oweho_0185</name>
</gene>